<dbReference type="AlphaFoldDB" id="A0A5J4VY20"/>
<evidence type="ECO:0000313" key="6">
    <source>
        <dbReference type="Proteomes" id="UP000324800"/>
    </source>
</evidence>
<evidence type="ECO:0000259" key="4">
    <source>
        <dbReference type="Pfam" id="PF01248"/>
    </source>
</evidence>
<dbReference type="InterPro" id="IPR029064">
    <property type="entry name" value="Ribosomal_eL30-like_sf"/>
</dbReference>
<proteinExistence type="inferred from homology"/>
<dbReference type="Gene3D" id="3.30.1330.30">
    <property type="match status" value="1"/>
</dbReference>
<name>A0A5J4VY20_9EUKA</name>
<dbReference type="OrthoDB" id="1928736at2759"/>
<dbReference type="GO" id="GO:0003723">
    <property type="term" value="F:RNA binding"/>
    <property type="evidence" value="ECO:0007669"/>
    <property type="project" value="InterPro"/>
</dbReference>
<dbReference type="InterPro" id="IPR022991">
    <property type="entry name" value="Ribosomal_eL30_CS"/>
</dbReference>
<dbReference type="EMBL" id="SNRW01004332">
    <property type="protein sequence ID" value="KAA6387541.1"/>
    <property type="molecule type" value="Genomic_DNA"/>
</dbReference>
<comment type="similarity">
    <text evidence="1">Belongs to the eukaryotic ribosomal protein eL30 family.</text>
</comment>
<dbReference type="Pfam" id="PF01248">
    <property type="entry name" value="Ribosomal_L7Ae"/>
    <property type="match status" value="1"/>
</dbReference>
<organism evidence="5 6">
    <name type="scientific">Streblomastix strix</name>
    <dbReference type="NCBI Taxonomy" id="222440"/>
    <lineage>
        <taxon>Eukaryota</taxon>
        <taxon>Metamonada</taxon>
        <taxon>Preaxostyla</taxon>
        <taxon>Oxymonadida</taxon>
        <taxon>Streblomastigidae</taxon>
        <taxon>Streblomastix</taxon>
    </lineage>
</organism>
<accession>A0A5J4VY20</accession>
<dbReference type="GO" id="GO:0005840">
    <property type="term" value="C:ribosome"/>
    <property type="evidence" value="ECO:0007669"/>
    <property type="project" value="UniProtKB-KW"/>
</dbReference>
<comment type="caution">
    <text evidence="5">The sequence shown here is derived from an EMBL/GenBank/DDBJ whole genome shotgun (WGS) entry which is preliminary data.</text>
</comment>
<protein>
    <submittedName>
        <fullName evidence="5">Putative ribosomal protein rpl30</fullName>
    </submittedName>
</protein>
<dbReference type="FunFam" id="3.30.1330.30:FF:000001">
    <property type="entry name" value="60S ribosomal protein L30"/>
    <property type="match status" value="1"/>
</dbReference>
<sequence length="111" mass="12130">MSTSAQLKQKRQQEGVNSKIALMIKSGKYVLGYRETLQTLRRGASKVVIISSNIPALRKAEIEYYSMLGRVPVHHYNGNNVALGTACGKFFRVGVLSCINPGDSDITAISN</sequence>
<evidence type="ECO:0000313" key="5">
    <source>
        <dbReference type="EMBL" id="KAA6387541.1"/>
    </source>
</evidence>
<dbReference type="InterPro" id="IPR039109">
    <property type="entry name" value="Ribosomal_eL30-like"/>
</dbReference>
<reference evidence="5 6" key="1">
    <citation type="submission" date="2019-03" db="EMBL/GenBank/DDBJ databases">
        <title>Single cell metagenomics reveals metabolic interactions within the superorganism composed of flagellate Streblomastix strix and complex community of Bacteroidetes bacteria on its surface.</title>
        <authorList>
            <person name="Treitli S.C."/>
            <person name="Kolisko M."/>
            <person name="Husnik F."/>
            <person name="Keeling P."/>
            <person name="Hampl V."/>
        </authorList>
    </citation>
    <scope>NUCLEOTIDE SEQUENCE [LARGE SCALE GENOMIC DNA]</scope>
    <source>
        <strain evidence="5">ST1C</strain>
    </source>
</reference>
<evidence type="ECO:0000256" key="3">
    <source>
        <dbReference type="ARBA" id="ARBA00023274"/>
    </source>
</evidence>
<dbReference type="PROSITE" id="PS00709">
    <property type="entry name" value="RIBOSOMAL_L30E_1"/>
    <property type="match status" value="1"/>
</dbReference>
<keyword evidence="3" id="KW-0687">Ribonucleoprotein</keyword>
<evidence type="ECO:0000256" key="2">
    <source>
        <dbReference type="ARBA" id="ARBA00022980"/>
    </source>
</evidence>
<feature type="domain" description="Ribosomal protein eL8/eL30/eS12/Gadd45" evidence="4">
    <location>
        <begin position="16"/>
        <end position="106"/>
    </location>
</feature>
<keyword evidence="2 5" id="KW-0689">Ribosomal protein</keyword>
<dbReference type="GO" id="GO:1990904">
    <property type="term" value="C:ribonucleoprotein complex"/>
    <property type="evidence" value="ECO:0007669"/>
    <property type="project" value="UniProtKB-KW"/>
</dbReference>
<dbReference type="NCBIfam" id="NF002172">
    <property type="entry name" value="PRK01018.1"/>
    <property type="match status" value="1"/>
</dbReference>
<dbReference type="SUPFAM" id="SSF55315">
    <property type="entry name" value="L30e-like"/>
    <property type="match status" value="1"/>
</dbReference>
<evidence type="ECO:0000256" key="1">
    <source>
        <dbReference type="ARBA" id="ARBA00007326"/>
    </source>
</evidence>
<dbReference type="InterPro" id="IPR004038">
    <property type="entry name" value="Ribosomal_eL8/eL30/eS12/Gad45"/>
</dbReference>
<dbReference type="PANTHER" id="PTHR11449">
    <property type="entry name" value="RIBOSOMAL PROTEIN L30"/>
    <property type="match status" value="1"/>
</dbReference>
<dbReference type="Proteomes" id="UP000324800">
    <property type="component" value="Unassembled WGS sequence"/>
</dbReference>
<gene>
    <name evidence="5" type="ORF">EZS28_016929</name>
</gene>